<feature type="domain" description="Tyrosine specific protein phosphatases" evidence="2">
    <location>
        <begin position="103"/>
        <end position="180"/>
    </location>
</feature>
<dbReference type="PROSITE" id="PS00383">
    <property type="entry name" value="TYR_PHOSPHATASE_1"/>
    <property type="match status" value="1"/>
</dbReference>
<proteinExistence type="predicted"/>
<dbReference type="InterPro" id="IPR016130">
    <property type="entry name" value="Tyr_Pase_AS"/>
</dbReference>
<dbReference type="InterPro" id="IPR029023">
    <property type="entry name" value="Tensin_phosphatase"/>
</dbReference>
<dbReference type="Pfam" id="PF22784">
    <property type="entry name" value="PTP-SAK"/>
    <property type="match status" value="1"/>
</dbReference>
<dbReference type="AlphaFoldDB" id="A0AAD5SYK1"/>
<dbReference type="PROSITE" id="PS50056">
    <property type="entry name" value="TYR_PHOSPHATASE_2"/>
    <property type="match status" value="1"/>
</dbReference>
<dbReference type="SUPFAM" id="SSF49562">
    <property type="entry name" value="C2 domain (Calcium/lipid-binding domain, CaLB)"/>
    <property type="match status" value="1"/>
</dbReference>
<organism evidence="4 5">
    <name type="scientific">Physocladia obscura</name>
    <dbReference type="NCBI Taxonomy" id="109957"/>
    <lineage>
        <taxon>Eukaryota</taxon>
        <taxon>Fungi</taxon>
        <taxon>Fungi incertae sedis</taxon>
        <taxon>Chytridiomycota</taxon>
        <taxon>Chytridiomycota incertae sedis</taxon>
        <taxon>Chytridiomycetes</taxon>
        <taxon>Chytridiales</taxon>
        <taxon>Chytriomycetaceae</taxon>
        <taxon>Physocladia</taxon>
    </lineage>
</organism>
<dbReference type="InterPro" id="IPR035892">
    <property type="entry name" value="C2_domain_sf"/>
</dbReference>
<dbReference type="PANTHER" id="PTHR12305">
    <property type="entry name" value="PHOSPHATASE WITH HOMOLOGY TO TENSIN"/>
    <property type="match status" value="1"/>
</dbReference>
<evidence type="ECO:0000259" key="2">
    <source>
        <dbReference type="PROSITE" id="PS50056"/>
    </source>
</evidence>
<dbReference type="PROSITE" id="PS51181">
    <property type="entry name" value="PPASE_TENSIN"/>
    <property type="match status" value="1"/>
</dbReference>
<keyword evidence="5" id="KW-1185">Reference proteome</keyword>
<evidence type="ECO:0000256" key="1">
    <source>
        <dbReference type="ARBA" id="ARBA00022801"/>
    </source>
</evidence>
<dbReference type="Gene3D" id="3.90.190.10">
    <property type="entry name" value="Protein tyrosine phosphatase superfamily"/>
    <property type="match status" value="1"/>
</dbReference>
<dbReference type="EMBL" id="JADGJH010001054">
    <property type="protein sequence ID" value="KAJ3119498.1"/>
    <property type="molecule type" value="Genomic_DNA"/>
</dbReference>
<evidence type="ECO:0000259" key="3">
    <source>
        <dbReference type="PROSITE" id="PS51181"/>
    </source>
</evidence>
<keyword evidence="1" id="KW-0378">Hydrolase</keyword>
<dbReference type="InterPro" id="IPR000387">
    <property type="entry name" value="Tyr_Pase_dom"/>
</dbReference>
<protein>
    <recommendedName>
        <fullName evidence="6">Phosphatidylinositol-3,4,5-trisphosphate 3-phosphatase</fullName>
    </recommendedName>
</protein>
<dbReference type="GO" id="GO:0005829">
    <property type="term" value="C:cytosol"/>
    <property type="evidence" value="ECO:0007669"/>
    <property type="project" value="TreeGrafter"/>
</dbReference>
<feature type="domain" description="Phosphatase tensin-type" evidence="3">
    <location>
        <begin position="15"/>
        <end position="192"/>
    </location>
</feature>
<dbReference type="InterPro" id="IPR057023">
    <property type="entry name" value="PTP-SAK"/>
</dbReference>
<sequence>MSVLKRIVSQGKQRTVDVQLDVDLDLTYLTSNLIAMGFPARDFPMRIYRNSMAQTVKFLDAKHNNSYKVYNLCSEAGFIYPQECFYGRVAQFPFDDHSPPPFALLLSIVQDMHAWISSNPEKNIVVVHCKAGKGRTGVVCCAYLLAHYAAQFWDAQSVFEGYTRLRMLEGEGLTVASQCRWVEYFAEFTRLHRDFGSITGNIVYLGNGGGKLRWIWDSDGGGRGSESPYSIVKRRVSMISIGGAKWVGNGEIRTTDLVIQIWYNDAIVWTSTGIASNALETDGLATVIFPLISGELIVGGDICVKVRLSVLGTSKRLQLCQYWFNTFFVQNDREECKNFAFTDEFEPI</sequence>
<dbReference type="Proteomes" id="UP001211907">
    <property type="component" value="Unassembled WGS sequence"/>
</dbReference>
<name>A0AAD5SYK1_9FUNG</name>
<evidence type="ECO:0008006" key="6">
    <source>
        <dbReference type="Google" id="ProtNLM"/>
    </source>
</evidence>
<gene>
    <name evidence="4" type="ORF">HK100_000282</name>
</gene>
<dbReference type="GO" id="GO:0016314">
    <property type="term" value="F:phosphatidylinositol-3,4,5-trisphosphate 3-phosphatase activity"/>
    <property type="evidence" value="ECO:0007669"/>
    <property type="project" value="TreeGrafter"/>
</dbReference>
<dbReference type="InterPro" id="IPR051281">
    <property type="entry name" value="Dual-spec_lipid-protein_phosph"/>
</dbReference>
<comment type="caution">
    <text evidence="4">The sequence shown here is derived from an EMBL/GenBank/DDBJ whole genome shotgun (WGS) entry which is preliminary data.</text>
</comment>
<reference evidence="4" key="1">
    <citation type="submission" date="2020-05" db="EMBL/GenBank/DDBJ databases">
        <title>Phylogenomic resolution of chytrid fungi.</title>
        <authorList>
            <person name="Stajich J.E."/>
            <person name="Amses K."/>
            <person name="Simmons R."/>
            <person name="Seto K."/>
            <person name="Myers J."/>
            <person name="Bonds A."/>
            <person name="Quandt C.A."/>
            <person name="Barry K."/>
            <person name="Liu P."/>
            <person name="Grigoriev I."/>
            <person name="Longcore J.E."/>
            <person name="James T.Y."/>
        </authorList>
    </citation>
    <scope>NUCLEOTIDE SEQUENCE</scope>
    <source>
        <strain evidence="4">JEL0513</strain>
    </source>
</reference>
<dbReference type="InterPro" id="IPR029021">
    <property type="entry name" value="Prot-tyrosine_phosphatase-like"/>
</dbReference>
<accession>A0AAD5SYK1</accession>
<evidence type="ECO:0000313" key="5">
    <source>
        <dbReference type="Proteomes" id="UP001211907"/>
    </source>
</evidence>
<evidence type="ECO:0000313" key="4">
    <source>
        <dbReference type="EMBL" id="KAJ3119498.1"/>
    </source>
</evidence>
<dbReference type="SUPFAM" id="SSF52799">
    <property type="entry name" value="(Phosphotyrosine protein) phosphatases II"/>
    <property type="match status" value="1"/>
</dbReference>